<dbReference type="PROSITE" id="PS50977">
    <property type="entry name" value="HTH_TETR_2"/>
    <property type="match status" value="1"/>
</dbReference>
<dbReference type="Pfam" id="PF00440">
    <property type="entry name" value="TetR_N"/>
    <property type="match status" value="1"/>
</dbReference>
<accession>A0A656Z415</accession>
<dbReference type="GO" id="GO:0003700">
    <property type="term" value="F:DNA-binding transcription factor activity"/>
    <property type="evidence" value="ECO:0007669"/>
    <property type="project" value="TreeGrafter"/>
</dbReference>
<keyword evidence="3" id="KW-0804">Transcription</keyword>
<evidence type="ECO:0000256" key="2">
    <source>
        <dbReference type="ARBA" id="ARBA00023125"/>
    </source>
</evidence>
<dbReference type="Pfam" id="PF16859">
    <property type="entry name" value="TetR_C_11"/>
    <property type="match status" value="1"/>
</dbReference>
<gene>
    <name evidence="6" type="ORF">AB664_00245</name>
</gene>
<evidence type="ECO:0000259" key="5">
    <source>
        <dbReference type="PROSITE" id="PS50977"/>
    </source>
</evidence>
<evidence type="ECO:0000256" key="1">
    <source>
        <dbReference type="ARBA" id="ARBA00023015"/>
    </source>
</evidence>
<name>A0A656Z415_BRUAN</name>
<evidence type="ECO:0000256" key="3">
    <source>
        <dbReference type="ARBA" id="ARBA00023163"/>
    </source>
</evidence>
<dbReference type="InterPro" id="IPR001647">
    <property type="entry name" value="HTH_TetR"/>
</dbReference>
<organism evidence="6">
    <name type="scientific">Brucella anthropi</name>
    <name type="common">Ochrobactrum anthropi</name>
    <dbReference type="NCBI Taxonomy" id="529"/>
    <lineage>
        <taxon>Bacteria</taxon>
        <taxon>Pseudomonadati</taxon>
        <taxon>Pseudomonadota</taxon>
        <taxon>Alphaproteobacteria</taxon>
        <taxon>Hyphomicrobiales</taxon>
        <taxon>Brucellaceae</taxon>
        <taxon>Brucella/Ochrobactrum group</taxon>
        <taxon>Brucella</taxon>
    </lineage>
</organism>
<keyword evidence="1" id="KW-0805">Transcription regulation</keyword>
<feature type="DNA-binding region" description="H-T-H motif" evidence="4">
    <location>
        <begin position="45"/>
        <end position="64"/>
    </location>
</feature>
<dbReference type="PANTHER" id="PTHR30055">
    <property type="entry name" value="HTH-TYPE TRANSCRIPTIONAL REGULATOR RUTR"/>
    <property type="match status" value="1"/>
</dbReference>
<evidence type="ECO:0000256" key="4">
    <source>
        <dbReference type="PROSITE-ProRule" id="PRU00335"/>
    </source>
</evidence>
<comment type="caution">
    <text evidence="6">The sequence shown here is derived from an EMBL/GenBank/DDBJ whole genome shotgun (WGS) entry which is preliminary data.</text>
</comment>
<dbReference type="AlphaFoldDB" id="A0A656Z415"/>
<dbReference type="InterPro" id="IPR050109">
    <property type="entry name" value="HTH-type_TetR-like_transc_reg"/>
</dbReference>
<dbReference type="InterPro" id="IPR011075">
    <property type="entry name" value="TetR_C"/>
</dbReference>
<reference evidence="6" key="1">
    <citation type="submission" date="2016-02" db="EMBL/GenBank/DDBJ databases">
        <title>Genomic sequences of Ochrobactrum anthropi.</title>
        <authorList>
            <person name="Chudasama K.S."/>
            <person name="Thaker V.S."/>
        </authorList>
    </citation>
    <scope>NUCLEOTIDE SEQUENCE [LARGE SCALE GENOMIC DNA]</scope>
    <source>
        <strain evidence="6">SUBG007</strain>
    </source>
</reference>
<dbReference type="InterPro" id="IPR036271">
    <property type="entry name" value="Tet_transcr_reg_TetR-rel_C_sf"/>
</dbReference>
<evidence type="ECO:0000313" key="6">
    <source>
        <dbReference type="EMBL" id="KYB45008.1"/>
    </source>
</evidence>
<dbReference type="EMBL" id="LUAY01006828">
    <property type="protein sequence ID" value="KYB45008.1"/>
    <property type="molecule type" value="Genomic_DNA"/>
</dbReference>
<dbReference type="GO" id="GO:0000976">
    <property type="term" value="F:transcription cis-regulatory region binding"/>
    <property type="evidence" value="ECO:0007669"/>
    <property type="project" value="TreeGrafter"/>
</dbReference>
<feature type="domain" description="HTH tetR-type" evidence="5">
    <location>
        <begin position="22"/>
        <end position="82"/>
    </location>
</feature>
<protein>
    <submittedName>
        <fullName evidence="6">TetR family transcriptional regulator</fullName>
    </submittedName>
</protein>
<dbReference type="Gene3D" id="1.10.357.10">
    <property type="entry name" value="Tetracycline Repressor, domain 2"/>
    <property type="match status" value="1"/>
</dbReference>
<dbReference type="Gene3D" id="1.10.10.60">
    <property type="entry name" value="Homeodomain-like"/>
    <property type="match status" value="1"/>
</dbReference>
<keyword evidence="2 4" id="KW-0238">DNA-binding</keyword>
<dbReference type="InterPro" id="IPR009057">
    <property type="entry name" value="Homeodomain-like_sf"/>
</dbReference>
<dbReference type="PANTHER" id="PTHR30055:SF148">
    <property type="entry name" value="TETR-FAMILY TRANSCRIPTIONAL REGULATOR"/>
    <property type="match status" value="1"/>
</dbReference>
<dbReference type="SUPFAM" id="SSF48498">
    <property type="entry name" value="Tetracyclin repressor-like, C-terminal domain"/>
    <property type="match status" value="1"/>
</dbReference>
<proteinExistence type="predicted"/>
<dbReference type="SUPFAM" id="SSF46689">
    <property type="entry name" value="Homeodomain-like"/>
    <property type="match status" value="1"/>
</dbReference>
<sequence length="195" mass="21165">MPLRDQTDTNLAPISRPGGRAARIQAAVLDAVEALKQEKTTPEITVPMIAARAGVTPSTIYRRWGDLTQLLADVAVRQFQVDALPADSGDWQADLGLWLEQFVDEMSSEPGRELLREALAGSSTERAGQCTECILRNLASIIARGVRQGAIPPDAETLLDRVVAPVIYRILFTKAPPTTQYAAGLLRQCLDGKTD</sequence>